<keyword evidence="4 5" id="KW-0472">Membrane</keyword>
<evidence type="ECO:0000256" key="4">
    <source>
        <dbReference type="ARBA" id="ARBA00023136"/>
    </source>
</evidence>
<dbReference type="Pfam" id="PF03006">
    <property type="entry name" value="HlyIII"/>
    <property type="match status" value="1"/>
</dbReference>
<protein>
    <submittedName>
        <fullName evidence="6">COG1272: Predicted membrane protein hemolysin III homolog</fullName>
    </submittedName>
</protein>
<feature type="transmembrane region" description="Helical" evidence="5">
    <location>
        <begin position="12"/>
        <end position="37"/>
    </location>
</feature>
<sequence>MDKINNFTLAEEIWHAITHGLGLFLSLIGSVVLIAYATLNGSILAIVSSSVFCATLVIMYGSSTIYHALTHKKIKLLFQTFDHASIYLLIAGTYTPMTLYLLQDSNYGMGILIAQWSITIFGIYMKFKYPNHFETLSLILYLIMGWMIVIAISPLREVLVDNGFYLLVAGGITYTAGVYFYINDSKPYYHALWHLFVLGGSVFHYFMILLYVV</sequence>
<proteinExistence type="predicted"/>
<evidence type="ECO:0000313" key="6">
    <source>
        <dbReference type="EMBL" id="SFV52829.1"/>
    </source>
</evidence>
<comment type="subcellular location">
    <subcellularLocation>
        <location evidence="1">Endomembrane system</location>
        <topology evidence="1">Multi-pass membrane protein</topology>
    </subcellularLocation>
</comment>
<keyword evidence="3 5" id="KW-1133">Transmembrane helix</keyword>
<accession>A0A1W1BH76</accession>
<feature type="transmembrane region" description="Helical" evidence="5">
    <location>
        <begin position="191"/>
        <end position="212"/>
    </location>
</feature>
<feature type="transmembrane region" description="Helical" evidence="5">
    <location>
        <begin position="162"/>
        <end position="182"/>
    </location>
</feature>
<dbReference type="AlphaFoldDB" id="A0A1W1BH76"/>
<dbReference type="EMBL" id="FPHF01000019">
    <property type="protein sequence ID" value="SFV52829.1"/>
    <property type="molecule type" value="Genomic_DNA"/>
</dbReference>
<feature type="transmembrane region" description="Helical" evidence="5">
    <location>
        <begin position="43"/>
        <end position="69"/>
    </location>
</feature>
<feature type="transmembrane region" description="Helical" evidence="5">
    <location>
        <begin position="107"/>
        <end position="124"/>
    </location>
</feature>
<evidence type="ECO:0000256" key="2">
    <source>
        <dbReference type="ARBA" id="ARBA00022692"/>
    </source>
</evidence>
<feature type="transmembrane region" description="Helical" evidence="5">
    <location>
        <begin position="136"/>
        <end position="156"/>
    </location>
</feature>
<keyword evidence="2 5" id="KW-0812">Transmembrane</keyword>
<dbReference type="GO" id="GO:0016020">
    <property type="term" value="C:membrane"/>
    <property type="evidence" value="ECO:0007669"/>
    <property type="project" value="InterPro"/>
</dbReference>
<name>A0A1W1BH76_9ZZZZ</name>
<dbReference type="PANTHER" id="PTHR20855:SF129">
    <property type="entry name" value="HEMOLYSIN-3 HOMOLOG"/>
    <property type="match status" value="1"/>
</dbReference>
<dbReference type="PANTHER" id="PTHR20855">
    <property type="entry name" value="ADIPOR/PROGESTIN RECEPTOR-RELATED"/>
    <property type="match status" value="1"/>
</dbReference>
<organism evidence="6">
    <name type="scientific">hydrothermal vent metagenome</name>
    <dbReference type="NCBI Taxonomy" id="652676"/>
    <lineage>
        <taxon>unclassified sequences</taxon>
        <taxon>metagenomes</taxon>
        <taxon>ecological metagenomes</taxon>
    </lineage>
</organism>
<reference evidence="6" key="1">
    <citation type="submission" date="2016-10" db="EMBL/GenBank/DDBJ databases">
        <authorList>
            <person name="de Groot N.N."/>
        </authorList>
    </citation>
    <scope>NUCLEOTIDE SEQUENCE</scope>
</reference>
<dbReference type="InterPro" id="IPR005744">
    <property type="entry name" value="Hy-lIII"/>
</dbReference>
<dbReference type="NCBIfam" id="TIGR01065">
    <property type="entry name" value="hlyIII"/>
    <property type="match status" value="1"/>
</dbReference>
<evidence type="ECO:0000256" key="5">
    <source>
        <dbReference type="SAM" id="Phobius"/>
    </source>
</evidence>
<evidence type="ECO:0000256" key="3">
    <source>
        <dbReference type="ARBA" id="ARBA00022989"/>
    </source>
</evidence>
<gene>
    <name evidence="6" type="ORF">MNB_SM-4-1660</name>
</gene>
<evidence type="ECO:0000256" key="1">
    <source>
        <dbReference type="ARBA" id="ARBA00004127"/>
    </source>
</evidence>
<feature type="transmembrane region" description="Helical" evidence="5">
    <location>
        <begin position="81"/>
        <end position="101"/>
    </location>
</feature>
<dbReference type="GO" id="GO:0140911">
    <property type="term" value="F:pore-forming activity"/>
    <property type="evidence" value="ECO:0007669"/>
    <property type="project" value="InterPro"/>
</dbReference>
<dbReference type="InterPro" id="IPR004254">
    <property type="entry name" value="AdipoR/HlyIII-related"/>
</dbReference>
<dbReference type="GO" id="GO:0012505">
    <property type="term" value="C:endomembrane system"/>
    <property type="evidence" value="ECO:0007669"/>
    <property type="project" value="UniProtKB-SubCell"/>
</dbReference>